<comment type="similarity">
    <text evidence="1 5 6">Belongs to the universal ribosomal protein uL13 family.</text>
</comment>
<comment type="subunit">
    <text evidence="2 5">Part of the 50S ribosomal subunit.</text>
</comment>
<dbReference type="InterPro" id="IPR036899">
    <property type="entry name" value="Ribosomal_uL13_sf"/>
</dbReference>
<dbReference type="GO" id="GO:0003735">
    <property type="term" value="F:structural constituent of ribosome"/>
    <property type="evidence" value="ECO:0007669"/>
    <property type="project" value="UniProtKB-UniRule"/>
</dbReference>
<evidence type="ECO:0000256" key="4">
    <source>
        <dbReference type="ARBA" id="ARBA00023274"/>
    </source>
</evidence>
<comment type="function">
    <text evidence="5">This protein is one of the early assembly proteins of the 50S ribosomal subunit, although it is not seen to bind rRNA by itself. It is important during the early stages of 50S assembly.</text>
</comment>
<dbReference type="InterPro" id="IPR005822">
    <property type="entry name" value="Ribosomal_uL13"/>
</dbReference>
<dbReference type="KEGG" id="mfz:AOB57_005395"/>
<dbReference type="InterPro" id="IPR023563">
    <property type="entry name" value="Ribosomal_uL13_CS"/>
</dbReference>
<dbReference type="CDD" id="cd00392">
    <property type="entry name" value="Ribosomal_L13"/>
    <property type="match status" value="1"/>
</dbReference>
<accession>A0A660HR21</accession>
<dbReference type="GO" id="GO:0006412">
    <property type="term" value="P:translation"/>
    <property type="evidence" value="ECO:0007669"/>
    <property type="project" value="UniProtKB-UniRule"/>
</dbReference>
<dbReference type="OrthoDB" id="7668at2157"/>
<dbReference type="Pfam" id="PF00572">
    <property type="entry name" value="Ribosomal_L13"/>
    <property type="match status" value="1"/>
</dbReference>
<gene>
    <name evidence="5" type="primary">rpl13</name>
    <name evidence="7" type="ORF">AOB57_005395</name>
</gene>
<sequence>MTVIDANGLIMGRLASTVAKQLLSGDDEIYIVNAEKAVISGSRATTLKDYRETRERGATEFGPYFPKRPDRILKRTVRGMLPYKRAKGRDAMSRLKVYVGVPSELKGAETITIADADMRRLSSSKYIKLGEVSQKMGSKF</sequence>
<keyword evidence="3 5" id="KW-0689">Ribosomal protein</keyword>
<name>A0A660HR21_9EURY</name>
<dbReference type="GO" id="GO:0003729">
    <property type="term" value="F:mRNA binding"/>
    <property type="evidence" value="ECO:0007669"/>
    <property type="project" value="TreeGrafter"/>
</dbReference>
<evidence type="ECO:0000256" key="1">
    <source>
        <dbReference type="ARBA" id="ARBA00006227"/>
    </source>
</evidence>
<dbReference type="PANTHER" id="PTHR11545">
    <property type="entry name" value="RIBOSOMAL PROTEIN L13"/>
    <property type="match status" value="1"/>
</dbReference>
<dbReference type="SUPFAM" id="SSF52161">
    <property type="entry name" value="Ribosomal protein L13"/>
    <property type="match status" value="1"/>
</dbReference>
<proteinExistence type="inferred from homology"/>
<dbReference type="InterPro" id="IPR005755">
    <property type="entry name" value="Ribosomal_uL13_euk/arc"/>
</dbReference>
<dbReference type="Proteomes" id="UP000053087">
    <property type="component" value="Chromosome"/>
</dbReference>
<dbReference type="GO" id="GO:0022625">
    <property type="term" value="C:cytosolic large ribosomal subunit"/>
    <property type="evidence" value="ECO:0007669"/>
    <property type="project" value="UniProtKB-UniRule"/>
</dbReference>
<dbReference type="InterPro" id="IPR005823">
    <property type="entry name" value="Ribosomal_uL13_bac-type"/>
</dbReference>
<dbReference type="PROSITE" id="PS00783">
    <property type="entry name" value="RIBOSOMAL_L13"/>
    <property type="match status" value="1"/>
</dbReference>
<dbReference type="FunFam" id="3.90.1180.10:FF:000012">
    <property type="entry name" value="50S ribosomal protein L13"/>
    <property type="match status" value="1"/>
</dbReference>
<reference evidence="7 8" key="1">
    <citation type="journal article" date="2016" name="Int. J. Syst. Evol. Microbiol.">
        <title>Methanosarcina flavescens sp. nov., a methanogenic archaeon isolated from a full-scale anaerobic digester.</title>
        <authorList>
            <person name="Kern T."/>
            <person name="Fischer M.A."/>
            <person name="Deppenmeier U."/>
            <person name="Schmitz R.A."/>
            <person name="Rother M."/>
        </authorList>
    </citation>
    <scope>NUCLEOTIDE SEQUENCE [LARGE SCALE GENOMIC DNA]</scope>
    <source>
        <strain evidence="7 8">E03.2</strain>
    </source>
</reference>
<dbReference type="NCBIfam" id="NF005004">
    <property type="entry name" value="PRK06394.1"/>
    <property type="match status" value="1"/>
</dbReference>
<dbReference type="EMBL" id="CP032683">
    <property type="protein sequence ID" value="AYK14697.1"/>
    <property type="molecule type" value="Genomic_DNA"/>
</dbReference>
<dbReference type="GO" id="GO:0017148">
    <property type="term" value="P:negative regulation of translation"/>
    <property type="evidence" value="ECO:0007669"/>
    <property type="project" value="TreeGrafter"/>
</dbReference>
<evidence type="ECO:0000256" key="2">
    <source>
        <dbReference type="ARBA" id="ARBA00011838"/>
    </source>
</evidence>
<dbReference type="RefSeq" id="WP_054297844.1">
    <property type="nucleotide sequence ID" value="NZ_CP032683.1"/>
</dbReference>
<evidence type="ECO:0000256" key="6">
    <source>
        <dbReference type="RuleBase" id="RU003877"/>
    </source>
</evidence>
<evidence type="ECO:0000313" key="7">
    <source>
        <dbReference type="EMBL" id="AYK14697.1"/>
    </source>
</evidence>
<evidence type="ECO:0000256" key="5">
    <source>
        <dbReference type="HAMAP-Rule" id="MF_01366"/>
    </source>
</evidence>
<keyword evidence="8" id="KW-1185">Reference proteome</keyword>
<dbReference type="Gene3D" id="3.90.1180.10">
    <property type="entry name" value="Ribosomal protein L13"/>
    <property type="match status" value="1"/>
</dbReference>
<keyword evidence="4 5" id="KW-0687">Ribonucleoprotein</keyword>
<protein>
    <recommendedName>
        <fullName evidence="5">Large ribosomal subunit protein uL13</fullName>
    </recommendedName>
</protein>
<evidence type="ECO:0000313" key="8">
    <source>
        <dbReference type="Proteomes" id="UP000053087"/>
    </source>
</evidence>
<dbReference type="HAMAP" id="MF_01366">
    <property type="entry name" value="Ribosomal_uL13"/>
    <property type="match status" value="1"/>
</dbReference>
<evidence type="ECO:0000256" key="3">
    <source>
        <dbReference type="ARBA" id="ARBA00022980"/>
    </source>
</evidence>
<dbReference type="PANTHER" id="PTHR11545:SF3">
    <property type="entry name" value="LARGE RIBOSOMAL SUBUNIT PROTEIN UL13"/>
    <property type="match status" value="1"/>
</dbReference>
<dbReference type="PIRSF" id="PIRSF002181">
    <property type="entry name" value="Ribosomal_L13"/>
    <property type="match status" value="1"/>
</dbReference>
<dbReference type="AlphaFoldDB" id="A0A660HR21"/>
<dbReference type="NCBIfam" id="TIGR01077">
    <property type="entry name" value="L13_A_E"/>
    <property type="match status" value="1"/>
</dbReference>
<dbReference type="GeneID" id="53687536"/>
<organism evidence="7 8">
    <name type="scientific">Methanosarcina flavescens</name>
    <dbReference type="NCBI Taxonomy" id="1715806"/>
    <lineage>
        <taxon>Archaea</taxon>
        <taxon>Methanobacteriati</taxon>
        <taxon>Methanobacteriota</taxon>
        <taxon>Stenosarchaea group</taxon>
        <taxon>Methanomicrobia</taxon>
        <taxon>Methanosarcinales</taxon>
        <taxon>Methanosarcinaceae</taxon>
        <taxon>Methanosarcina</taxon>
    </lineage>
</organism>